<evidence type="ECO:0000256" key="3">
    <source>
        <dbReference type="ARBA" id="ARBA00007931"/>
    </source>
</evidence>
<dbReference type="Gene3D" id="2.30.42.10">
    <property type="match status" value="1"/>
</dbReference>
<evidence type="ECO:0000313" key="13">
    <source>
        <dbReference type="EMBL" id="SUB57112.1"/>
    </source>
</evidence>
<comment type="cofactor">
    <cofactor evidence="1 11">
        <name>Zn(2+)</name>
        <dbReference type="ChEBI" id="CHEBI:29105"/>
    </cofactor>
</comment>
<keyword evidence="6 11" id="KW-0378">Hydrolase</keyword>
<proteinExistence type="inferred from homology"/>
<evidence type="ECO:0000256" key="7">
    <source>
        <dbReference type="ARBA" id="ARBA00022833"/>
    </source>
</evidence>
<dbReference type="OrthoDB" id="9782003at2"/>
<protein>
    <recommendedName>
        <fullName evidence="11">Zinc metalloprotease</fullName>
        <ecNumber evidence="11">3.4.24.-</ecNumber>
    </recommendedName>
</protein>
<feature type="transmembrane region" description="Helical" evidence="11">
    <location>
        <begin position="311"/>
        <end position="330"/>
    </location>
</feature>
<dbReference type="GO" id="GO:0004222">
    <property type="term" value="F:metalloendopeptidase activity"/>
    <property type="evidence" value="ECO:0007669"/>
    <property type="project" value="InterPro"/>
</dbReference>
<dbReference type="PANTHER" id="PTHR42837">
    <property type="entry name" value="REGULATOR OF SIGMA-E PROTEASE RSEP"/>
    <property type="match status" value="1"/>
</dbReference>
<dbReference type="CDD" id="cd23081">
    <property type="entry name" value="cpPDZ_EcRseP-like"/>
    <property type="match status" value="1"/>
</dbReference>
<evidence type="ECO:0000256" key="6">
    <source>
        <dbReference type="ARBA" id="ARBA00022801"/>
    </source>
</evidence>
<dbReference type="EC" id="3.4.24.-" evidence="11"/>
<comment type="subcellular location">
    <subcellularLocation>
        <location evidence="2">Membrane</location>
        <topology evidence="2">Multi-pass membrane protein</topology>
    </subcellularLocation>
</comment>
<dbReference type="InterPro" id="IPR001478">
    <property type="entry name" value="PDZ"/>
</dbReference>
<keyword evidence="7 11" id="KW-0862">Zinc</keyword>
<dbReference type="GO" id="GO:0006508">
    <property type="term" value="P:proteolysis"/>
    <property type="evidence" value="ECO:0007669"/>
    <property type="project" value="UniProtKB-KW"/>
</dbReference>
<dbReference type="NCBIfam" id="TIGR00054">
    <property type="entry name" value="RIP metalloprotease RseP"/>
    <property type="match status" value="1"/>
</dbReference>
<dbReference type="InterPro" id="IPR004387">
    <property type="entry name" value="Pept_M50_Zn"/>
</dbReference>
<evidence type="ECO:0000256" key="10">
    <source>
        <dbReference type="ARBA" id="ARBA00023136"/>
    </source>
</evidence>
<dbReference type="InterPro" id="IPR036034">
    <property type="entry name" value="PDZ_sf"/>
</dbReference>
<reference evidence="13 14" key="1">
    <citation type="submission" date="2018-06" db="EMBL/GenBank/DDBJ databases">
        <authorList>
            <consortium name="Pathogen Informatics"/>
            <person name="Doyle S."/>
        </authorList>
    </citation>
    <scope>NUCLEOTIDE SEQUENCE [LARGE SCALE GENOMIC DNA]</scope>
    <source>
        <strain evidence="13 14">NCTC13149</strain>
    </source>
</reference>
<feature type="transmembrane region" description="Helical" evidence="11">
    <location>
        <begin position="89"/>
        <end position="114"/>
    </location>
</feature>
<dbReference type="STRING" id="1122949.GCA_000378725_00671"/>
<dbReference type="Pfam" id="PF02163">
    <property type="entry name" value="Peptidase_M50"/>
    <property type="match status" value="1"/>
</dbReference>
<dbReference type="PROSITE" id="PS50106">
    <property type="entry name" value="PDZ"/>
    <property type="match status" value="1"/>
</dbReference>
<evidence type="ECO:0000259" key="12">
    <source>
        <dbReference type="PROSITE" id="PS50106"/>
    </source>
</evidence>
<keyword evidence="8 11" id="KW-1133">Transmembrane helix</keyword>
<keyword evidence="4 13" id="KW-0645">Protease</keyword>
<evidence type="ECO:0000313" key="14">
    <source>
        <dbReference type="Proteomes" id="UP000255517"/>
    </source>
</evidence>
<evidence type="ECO:0000256" key="2">
    <source>
        <dbReference type="ARBA" id="ARBA00004141"/>
    </source>
</evidence>
<evidence type="ECO:0000256" key="4">
    <source>
        <dbReference type="ARBA" id="ARBA00022670"/>
    </source>
</evidence>
<dbReference type="CDD" id="cd06163">
    <property type="entry name" value="S2P-M50_PDZ_RseP-like"/>
    <property type="match status" value="1"/>
</dbReference>
<dbReference type="PANTHER" id="PTHR42837:SF2">
    <property type="entry name" value="MEMBRANE METALLOPROTEASE ARASP2, CHLOROPLASTIC-RELATED"/>
    <property type="match status" value="1"/>
</dbReference>
<keyword evidence="9 11" id="KW-0482">Metalloprotease</keyword>
<dbReference type="SUPFAM" id="SSF50156">
    <property type="entry name" value="PDZ domain-like"/>
    <property type="match status" value="1"/>
</dbReference>
<sequence>MSALIGSIIVFLLVVLLHEFGHFSVAKLVGIKVNEFSVGMGPKIFQKTKGETKYSLRALPIGGYVAMEGEDEESFDPRSFNNVSVFKRMAVVLAGVTMNFILAIFCFFILFYFIGFGSNVIDTVIKDSPADAAGLTKGDKIVGVNYVRTDNLNDIVEEISKNNGKELNLNILRNNESINKKIMPKFSKEENRYIIGFSSTRQRSFLGSFSLAFKQTCDVVKAIFSVFSLIRDGKFTSDMISGPIGVISIIGQETSKGFLYLVQILAIISANLGVMNLIPIPGLDGGKFFLLIIESIRGKAISEKLEMKLTMIGYGILLTLMIYVTIFNDLGRLFK</sequence>
<keyword evidence="11" id="KW-0479">Metal-binding</keyword>
<evidence type="ECO:0000256" key="8">
    <source>
        <dbReference type="ARBA" id="ARBA00022989"/>
    </source>
</evidence>
<dbReference type="Proteomes" id="UP000255517">
    <property type="component" value="Unassembled WGS sequence"/>
</dbReference>
<evidence type="ECO:0000256" key="11">
    <source>
        <dbReference type="RuleBase" id="RU362031"/>
    </source>
</evidence>
<evidence type="ECO:0000256" key="9">
    <source>
        <dbReference type="ARBA" id="ARBA00023049"/>
    </source>
</evidence>
<feature type="transmembrane region" description="Helical" evidence="11">
    <location>
        <begin position="258"/>
        <end position="278"/>
    </location>
</feature>
<dbReference type="InterPro" id="IPR041489">
    <property type="entry name" value="PDZ_6"/>
</dbReference>
<organism evidence="13 14">
    <name type="scientific">Peptoniphilus lacrimalis</name>
    <dbReference type="NCBI Taxonomy" id="33031"/>
    <lineage>
        <taxon>Bacteria</taxon>
        <taxon>Bacillati</taxon>
        <taxon>Bacillota</taxon>
        <taxon>Tissierellia</taxon>
        <taxon>Tissierellales</taxon>
        <taxon>Peptoniphilaceae</taxon>
        <taxon>Peptoniphilus</taxon>
    </lineage>
</organism>
<dbReference type="GO" id="GO:0016020">
    <property type="term" value="C:membrane"/>
    <property type="evidence" value="ECO:0007669"/>
    <property type="project" value="UniProtKB-SubCell"/>
</dbReference>
<keyword evidence="10 11" id="KW-0472">Membrane</keyword>
<dbReference type="SMART" id="SM00228">
    <property type="entry name" value="PDZ"/>
    <property type="match status" value="1"/>
</dbReference>
<feature type="domain" description="PDZ" evidence="12">
    <location>
        <begin position="120"/>
        <end position="175"/>
    </location>
</feature>
<keyword evidence="5 11" id="KW-0812">Transmembrane</keyword>
<accession>A0A379C434</accession>
<gene>
    <name evidence="13" type="primary">rasP</name>
    <name evidence="13" type="ORF">NCTC13149_00928</name>
</gene>
<evidence type="ECO:0000256" key="5">
    <source>
        <dbReference type="ARBA" id="ARBA00022692"/>
    </source>
</evidence>
<dbReference type="Pfam" id="PF17820">
    <property type="entry name" value="PDZ_6"/>
    <property type="match status" value="1"/>
</dbReference>
<comment type="similarity">
    <text evidence="3 11">Belongs to the peptidase M50B family.</text>
</comment>
<name>A0A379C434_9FIRM</name>
<evidence type="ECO:0000256" key="1">
    <source>
        <dbReference type="ARBA" id="ARBA00001947"/>
    </source>
</evidence>
<dbReference type="EMBL" id="UGSZ01000001">
    <property type="protein sequence ID" value="SUB57112.1"/>
    <property type="molecule type" value="Genomic_DNA"/>
</dbReference>
<dbReference type="InterPro" id="IPR008915">
    <property type="entry name" value="Peptidase_M50"/>
</dbReference>
<dbReference type="AlphaFoldDB" id="A0A379C434"/>
<dbReference type="GO" id="GO:0046872">
    <property type="term" value="F:metal ion binding"/>
    <property type="evidence" value="ECO:0007669"/>
    <property type="project" value="UniProtKB-KW"/>
</dbReference>
<dbReference type="RefSeq" id="WP_019034560.1">
    <property type="nucleotide sequence ID" value="NZ_UGSZ01000001.1"/>
</dbReference>